<dbReference type="EMBL" id="CP000438">
    <property type="protein sequence ID" value="ABJ11770.1"/>
    <property type="molecule type" value="Genomic_DNA"/>
</dbReference>
<proteinExistence type="predicted"/>
<sequence>MHARRHRSAPPRAKSPPWWTNCCGGRHDSEATTERQTHGKTRRHRCASSCESARRGVDSPGRCRCAGQGRPLHGSPHARHHARTAGAHQGIGLHARRDRGRPAARPAGAGVSREPQGEHTMTASTAPAAAPAAGAATAAPQPSFIAPSGQPASAPLTRVALAYIEARFKLYLRFGEPARTHQLDRWRRCAMFLPGAVFCRVRWQANDYGTVRWQLMVMQACTPLDAAQRIPGVQPGARLLLHAEGDGQVRAVLERIDAIEALGIAPVAVSPAYWRTLANRLAARLPLPEYTAERHAAWLAGRVLP</sequence>
<name>A0A0H2ZBT0_PSEAB</name>
<evidence type="ECO:0000256" key="1">
    <source>
        <dbReference type="SAM" id="MobiDB-lite"/>
    </source>
</evidence>
<feature type="region of interest" description="Disordered" evidence="1">
    <location>
        <begin position="28"/>
        <end position="135"/>
    </location>
</feature>
<evidence type="ECO:0008006" key="4">
    <source>
        <dbReference type="Google" id="ProtNLM"/>
    </source>
</evidence>
<gene>
    <name evidence="2" type="ordered locus">PA14_31090</name>
</gene>
<dbReference type="InterPro" id="IPR021263">
    <property type="entry name" value="DUF2840"/>
</dbReference>
<evidence type="ECO:0000313" key="3">
    <source>
        <dbReference type="Proteomes" id="UP000000653"/>
    </source>
</evidence>
<feature type="compositionally biased region" description="Basic and acidic residues" evidence="1">
    <location>
        <begin position="28"/>
        <end position="37"/>
    </location>
</feature>
<dbReference type="Proteomes" id="UP000000653">
    <property type="component" value="Chromosome"/>
</dbReference>
<dbReference type="AlphaFoldDB" id="A0A0H2ZBT0"/>
<protein>
    <recommendedName>
        <fullName evidence="4">DUF2840 domain-containing protein</fullName>
    </recommendedName>
</protein>
<feature type="compositionally biased region" description="Low complexity" evidence="1">
    <location>
        <begin position="122"/>
        <end position="135"/>
    </location>
</feature>
<evidence type="ECO:0000313" key="2">
    <source>
        <dbReference type="EMBL" id="ABJ11770.1"/>
    </source>
</evidence>
<dbReference type="KEGG" id="pau:PA14_31090"/>
<dbReference type="Pfam" id="PF11000">
    <property type="entry name" value="DUF2840"/>
    <property type="match status" value="1"/>
</dbReference>
<dbReference type="HOGENOM" id="CLU_1132025_0_0_6"/>
<accession>A0A0H2ZBT0</accession>
<organism evidence="2 3">
    <name type="scientific">Pseudomonas aeruginosa (strain UCBPP-PA14)</name>
    <dbReference type="NCBI Taxonomy" id="208963"/>
    <lineage>
        <taxon>Bacteria</taxon>
        <taxon>Pseudomonadati</taxon>
        <taxon>Pseudomonadota</taxon>
        <taxon>Gammaproteobacteria</taxon>
        <taxon>Pseudomonadales</taxon>
        <taxon>Pseudomonadaceae</taxon>
        <taxon>Pseudomonas</taxon>
    </lineage>
</organism>
<reference evidence="2 3" key="1">
    <citation type="journal article" date="2006" name="Genome Biol.">
        <title>Genomic analysis reveals that Pseudomonas aeruginosa virulence is combinatorial.</title>
        <authorList>
            <person name="Lee D.G."/>
            <person name="Urbach J.M."/>
            <person name="Wu G."/>
            <person name="Liberati N.T."/>
            <person name="Feinbaum R.L."/>
            <person name="Miyata S."/>
            <person name="Diggins L.T."/>
            <person name="He J."/>
            <person name="Saucier M."/>
            <person name="Deziel E."/>
            <person name="Friedman L."/>
            <person name="Li L."/>
            <person name="Grills G."/>
            <person name="Montgomery K."/>
            <person name="Kucherlapati R."/>
            <person name="Rahme L.G."/>
            <person name="Ausubel F.M."/>
        </authorList>
    </citation>
    <scope>NUCLEOTIDE SEQUENCE [LARGE SCALE GENOMIC DNA]</scope>
    <source>
        <strain evidence="2 3">UCBPP-PA14</strain>
    </source>
</reference>